<reference evidence="1" key="1">
    <citation type="submission" date="2021-01" db="EMBL/GenBank/DDBJ databases">
        <title>Fulvivirga kasyanovii gen. nov., sp nov., a novel member of the phylum Bacteroidetes isolated from seawater in a mussel farm.</title>
        <authorList>
            <person name="Zhao L.-H."/>
            <person name="Wang Z.-J."/>
        </authorList>
    </citation>
    <scope>NUCLEOTIDE SEQUENCE</scope>
    <source>
        <strain evidence="1">29W222</strain>
    </source>
</reference>
<comment type="caution">
    <text evidence="1">The sequence shown here is derived from an EMBL/GenBank/DDBJ whole genome shotgun (WGS) entry which is preliminary data.</text>
</comment>
<dbReference type="EMBL" id="JAEUGD010000061">
    <property type="protein sequence ID" value="MBL6448399.1"/>
    <property type="molecule type" value="Genomic_DNA"/>
</dbReference>
<evidence type="ECO:0000313" key="1">
    <source>
        <dbReference type="EMBL" id="MBL6448399.1"/>
    </source>
</evidence>
<dbReference type="AlphaFoldDB" id="A0A937KDF1"/>
<name>A0A937KDF1_9BACT</name>
<evidence type="ECO:0000313" key="2">
    <source>
        <dbReference type="Proteomes" id="UP000614216"/>
    </source>
</evidence>
<accession>A0A937KDF1</accession>
<dbReference type="Proteomes" id="UP000614216">
    <property type="component" value="Unassembled WGS sequence"/>
</dbReference>
<gene>
    <name evidence="1" type="ORF">JMN32_18945</name>
</gene>
<organism evidence="1 2">
    <name type="scientific">Fulvivirga marina</name>
    <dbReference type="NCBI Taxonomy" id="2494733"/>
    <lineage>
        <taxon>Bacteria</taxon>
        <taxon>Pseudomonadati</taxon>
        <taxon>Bacteroidota</taxon>
        <taxon>Cytophagia</taxon>
        <taxon>Cytophagales</taxon>
        <taxon>Fulvivirgaceae</taxon>
        <taxon>Fulvivirga</taxon>
    </lineage>
</organism>
<proteinExistence type="predicted"/>
<protein>
    <submittedName>
        <fullName evidence="1">Uncharacterized protein</fullName>
    </submittedName>
</protein>
<dbReference type="RefSeq" id="WP_202857936.1">
    <property type="nucleotide sequence ID" value="NZ_JAEUGD010000061.1"/>
</dbReference>
<keyword evidence="2" id="KW-1185">Reference proteome</keyword>
<sequence>MKRTSLRVEFDKGQYEVLANLLTEIENKIEKGLSVDSEIEEFNKIGGKSSFYTVDDIVAYHSYTNEEDFIKALLLPEPYKVENITDDQVLEMLLMLSEERVESVFDYYLMVLEMSTNRENVLEVLDKSSGNLNAEVLVRLKEMVEDLLFDDGNDQPTVIHL</sequence>